<comment type="caution">
    <text evidence="1">The sequence shown here is derived from an EMBL/GenBank/DDBJ whole genome shotgun (WGS) entry which is preliminary data.</text>
</comment>
<name>A0ACC1L4P1_9FUNG</name>
<protein>
    <submittedName>
        <fullName evidence="1">Uncharacterized protein</fullName>
    </submittedName>
</protein>
<accession>A0ACC1L4P1</accession>
<organism evidence="1 2">
    <name type="scientific">Coemansia helicoidea</name>
    <dbReference type="NCBI Taxonomy" id="1286919"/>
    <lineage>
        <taxon>Eukaryota</taxon>
        <taxon>Fungi</taxon>
        <taxon>Fungi incertae sedis</taxon>
        <taxon>Zoopagomycota</taxon>
        <taxon>Kickxellomycotina</taxon>
        <taxon>Kickxellomycetes</taxon>
        <taxon>Kickxellales</taxon>
        <taxon>Kickxellaceae</taxon>
        <taxon>Coemansia</taxon>
    </lineage>
</organism>
<proteinExistence type="predicted"/>
<keyword evidence="2" id="KW-1185">Reference proteome</keyword>
<evidence type="ECO:0000313" key="1">
    <source>
        <dbReference type="EMBL" id="KAJ2800468.1"/>
    </source>
</evidence>
<gene>
    <name evidence="1" type="ORF">H4R21_003167</name>
</gene>
<dbReference type="EMBL" id="JANBUN010000943">
    <property type="protein sequence ID" value="KAJ2800468.1"/>
    <property type="molecule type" value="Genomic_DNA"/>
</dbReference>
<evidence type="ECO:0000313" key="2">
    <source>
        <dbReference type="Proteomes" id="UP001140087"/>
    </source>
</evidence>
<sequence length="108" mass="10929">MARSTASTALVAAAFAAVALTADVAPVADLHRRGGTGAFAGVGYGAWGYGAPGYGGWGFFPYAASSTNAFNANSNFAHFNDDTLYVNNKDATAANGNVNTFNQANVVA</sequence>
<dbReference type="Proteomes" id="UP001140087">
    <property type="component" value="Unassembled WGS sequence"/>
</dbReference>
<reference evidence="1" key="1">
    <citation type="submission" date="2022-07" db="EMBL/GenBank/DDBJ databases">
        <title>Phylogenomic reconstructions and comparative analyses of Kickxellomycotina fungi.</title>
        <authorList>
            <person name="Reynolds N.K."/>
            <person name="Stajich J.E."/>
            <person name="Barry K."/>
            <person name="Grigoriev I.V."/>
            <person name="Crous P."/>
            <person name="Smith M.E."/>
        </authorList>
    </citation>
    <scope>NUCLEOTIDE SEQUENCE</scope>
    <source>
        <strain evidence="1">BCRC 34780</strain>
    </source>
</reference>